<evidence type="ECO:0000256" key="1">
    <source>
        <dbReference type="SAM" id="MobiDB-lite"/>
    </source>
</evidence>
<sequence length="90" mass="9658">MEYDYPEMFDKNGNAVKFACGGDGDGDVYKPSVFINSKCYGSPANKSSTSKPDPMRVYYAYGLKSCIGGAQRDVDGSGTPHPSITDSRAD</sequence>
<dbReference type="EMBL" id="GG697335">
    <property type="protein sequence ID" value="EFQ26841.1"/>
    <property type="molecule type" value="Genomic_DNA"/>
</dbReference>
<dbReference type="HOGENOM" id="CLU_2440710_0_0_1"/>
<dbReference type="AlphaFoldDB" id="E3Q7K3"/>
<evidence type="ECO:0000313" key="3">
    <source>
        <dbReference type="Proteomes" id="UP000008782"/>
    </source>
</evidence>
<keyword evidence="3" id="KW-1185">Reference proteome</keyword>
<evidence type="ECO:0000313" key="2">
    <source>
        <dbReference type="EMBL" id="EFQ26841.1"/>
    </source>
</evidence>
<dbReference type="GeneID" id="24408026"/>
<feature type="region of interest" description="Disordered" evidence="1">
    <location>
        <begin position="70"/>
        <end position="90"/>
    </location>
</feature>
<accession>E3Q7K3</accession>
<name>E3Q7K3_COLGM</name>
<proteinExistence type="predicted"/>
<protein>
    <submittedName>
        <fullName evidence="2">Uncharacterized protein</fullName>
    </submittedName>
</protein>
<feature type="compositionally biased region" description="Polar residues" evidence="1">
    <location>
        <begin position="80"/>
        <end position="90"/>
    </location>
</feature>
<reference evidence="3" key="1">
    <citation type="journal article" date="2012" name="Nat. Genet.">
        <title>Lifestyle transitions in plant pathogenic Colletotrichum fungi deciphered by genome and transcriptome analyses.</title>
        <authorList>
            <person name="O'Connell R.J."/>
            <person name="Thon M.R."/>
            <person name="Hacquard S."/>
            <person name="Amyotte S.G."/>
            <person name="Kleemann J."/>
            <person name="Torres M.F."/>
            <person name="Damm U."/>
            <person name="Buiate E.A."/>
            <person name="Epstein L."/>
            <person name="Alkan N."/>
            <person name="Altmueller J."/>
            <person name="Alvarado-Balderrama L."/>
            <person name="Bauser C.A."/>
            <person name="Becker C."/>
            <person name="Birren B.W."/>
            <person name="Chen Z."/>
            <person name="Choi J."/>
            <person name="Crouch J.A."/>
            <person name="Duvick J.P."/>
            <person name="Farman M.A."/>
            <person name="Gan P."/>
            <person name="Heiman D."/>
            <person name="Henrissat B."/>
            <person name="Howard R.J."/>
            <person name="Kabbage M."/>
            <person name="Koch C."/>
            <person name="Kracher B."/>
            <person name="Kubo Y."/>
            <person name="Law A.D."/>
            <person name="Lebrun M.-H."/>
            <person name="Lee Y.-H."/>
            <person name="Miyara I."/>
            <person name="Moore N."/>
            <person name="Neumann U."/>
            <person name="Nordstroem K."/>
            <person name="Panaccione D.G."/>
            <person name="Panstruga R."/>
            <person name="Place M."/>
            <person name="Proctor R.H."/>
            <person name="Prusky D."/>
            <person name="Rech G."/>
            <person name="Reinhardt R."/>
            <person name="Rollins J.A."/>
            <person name="Rounsley S."/>
            <person name="Schardl C.L."/>
            <person name="Schwartz D.C."/>
            <person name="Shenoy N."/>
            <person name="Shirasu K."/>
            <person name="Sikhakolli U.R."/>
            <person name="Stueber K."/>
            <person name="Sukno S.A."/>
            <person name="Sweigard J.A."/>
            <person name="Takano Y."/>
            <person name="Takahara H."/>
            <person name="Trail F."/>
            <person name="van der Does H.C."/>
            <person name="Voll L.M."/>
            <person name="Will I."/>
            <person name="Young S."/>
            <person name="Zeng Q."/>
            <person name="Zhang J."/>
            <person name="Zhou S."/>
            <person name="Dickman M.B."/>
            <person name="Schulze-Lefert P."/>
            <person name="Ver Loren van Themaat E."/>
            <person name="Ma L.-J."/>
            <person name="Vaillancourt L.J."/>
        </authorList>
    </citation>
    <scope>NUCLEOTIDE SEQUENCE [LARGE SCALE GENOMIC DNA]</scope>
    <source>
        <strain evidence="3">M1.001 / M2 / FGSC 10212</strain>
    </source>
</reference>
<organism evidence="3">
    <name type="scientific">Colletotrichum graminicola (strain M1.001 / M2 / FGSC 10212)</name>
    <name type="common">Maize anthracnose fungus</name>
    <name type="synonym">Glomerella graminicola</name>
    <dbReference type="NCBI Taxonomy" id="645133"/>
    <lineage>
        <taxon>Eukaryota</taxon>
        <taxon>Fungi</taxon>
        <taxon>Dikarya</taxon>
        <taxon>Ascomycota</taxon>
        <taxon>Pezizomycotina</taxon>
        <taxon>Sordariomycetes</taxon>
        <taxon>Hypocreomycetidae</taxon>
        <taxon>Glomerellales</taxon>
        <taxon>Glomerellaceae</taxon>
        <taxon>Colletotrichum</taxon>
        <taxon>Colletotrichum graminicola species complex</taxon>
    </lineage>
</organism>
<dbReference type="VEuPathDB" id="FungiDB:GLRG_02661"/>
<dbReference type="RefSeq" id="XP_008090861.1">
    <property type="nucleotide sequence ID" value="XM_008092670.1"/>
</dbReference>
<dbReference type="Proteomes" id="UP000008782">
    <property type="component" value="Unassembled WGS sequence"/>
</dbReference>
<dbReference type="eggNOG" id="ENOG502R9I6">
    <property type="taxonomic scope" value="Eukaryota"/>
</dbReference>
<gene>
    <name evidence="2" type="ORF">GLRG_02661</name>
</gene>